<proteinExistence type="predicted"/>
<evidence type="ECO:0000256" key="1">
    <source>
        <dbReference type="SAM" id="MobiDB-lite"/>
    </source>
</evidence>
<reference evidence="2" key="1">
    <citation type="submission" date="2020-03" db="EMBL/GenBank/DDBJ databases">
        <title>Ferranicluibacter endophyticum gen. nov., sp. nov., a new genus isolated from Rubus ulmifolius Schott. stem.</title>
        <authorList>
            <person name="Roca-Couso R."/>
            <person name="Flores-Felix J.D."/>
            <person name="Igual J.M."/>
            <person name="Rivas R."/>
        </authorList>
    </citation>
    <scope>NUCLEOTIDE SEQUENCE</scope>
    <source>
        <strain evidence="2">CRRU44</strain>
    </source>
</reference>
<sequence length="175" mass="19113">MATELNKLFRSLELKTGSPEEKIEGYLIAIAGASHYALTTAITKIIRGEIDSISKKFCPTAPELSSIIRDEMAFVKKQIELAIGRMELEDQRPISVKPMLLMDRIAQATQRMVDEDRALLFTVTSHPGFLARKGELPTGGIYCAILGAAYGPQGSASRPLPAQEVPDPVAADLDW</sequence>
<dbReference type="EMBL" id="JAANCM010000004">
    <property type="protein sequence ID" value="NHT75913.1"/>
    <property type="molecule type" value="Genomic_DNA"/>
</dbReference>
<dbReference type="EMBL" id="JAANCM010000004">
    <property type="protein sequence ID" value="NHT75973.1"/>
    <property type="molecule type" value="Genomic_DNA"/>
</dbReference>
<evidence type="ECO:0000313" key="3">
    <source>
        <dbReference type="EMBL" id="NHT75973.1"/>
    </source>
</evidence>
<dbReference type="RefSeq" id="WP_167128272.1">
    <property type="nucleotide sequence ID" value="NZ_JAANCM010000004.1"/>
</dbReference>
<dbReference type="AlphaFoldDB" id="A0AA43ZDN9"/>
<feature type="region of interest" description="Disordered" evidence="1">
    <location>
        <begin position="156"/>
        <end position="175"/>
    </location>
</feature>
<evidence type="ECO:0000313" key="2">
    <source>
        <dbReference type="EMBL" id="NHT75913.1"/>
    </source>
</evidence>
<accession>A0AA43ZDN9</accession>
<dbReference type="Proteomes" id="UP001155840">
    <property type="component" value="Unassembled WGS sequence"/>
</dbReference>
<comment type="caution">
    <text evidence="2">The sequence shown here is derived from an EMBL/GenBank/DDBJ whole genome shotgun (WGS) entry which is preliminary data.</text>
</comment>
<organism evidence="2 4">
    <name type="scientific">Ferranicluibacter rubi</name>
    <dbReference type="NCBI Taxonomy" id="2715133"/>
    <lineage>
        <taxon>Bacteria</taxon>
        <taxon>Pseudomonadati</taxon>
        <taxon>Pseudomonadota</taxon>
        <taxon>Alphaproteobacteria</taxon>
        <taxon>Hyphomicrobiales</taxon>
        <taxon>Rhizobiaceae</taxon>
        <taxon>Ferranicluibacter</taxon>
    </lineage>
</organism>
<keyword evidence="4" id="KW-1185">Reference proteome</keyword>
<protein>
    <submittedName>
        <fullName evidence="2">Uncharacterized protein</fullName>
    </submittedName>
</protein>
<evidence type="ECO:0000313" key="4">
    <source>
        <dbReference type="Proteomes" id="UP001155840"/>
    </source>
</evidence>
<name>A0AA43ZDN9_9HYPH</name>
<gene>
    <name evidence="2" type="ORF">G8E10_09160</name>
    <name evidence="3" type="ORF">G8E10_09495</name>
</gene>